<name>A0A0F8Z5Z4_9ZZZZ</name>
<keyword evidence="1" id="KW-0472">Membrane</keyword>
<protein>
    <submittedName>
        <fullName evidence="2">Uncharacterized protein</fullName>
    </submittedName>
</protein>
<keyword evidence="1" id="KW-1133">Transmembrane helix</keyword>
<organism evidence="2">
    <name type="scientific">marine sediment metagenome</name>
    <dbReference type="NCBI Taxonomy" id="412755"/>
    <lineage>
        <taxon>unclassified sequences</taxon>
        <taxon>metagenomes</taxon>
        <taxon>ecological metagenomes</taxon>
    </lineage>
</organism>
<dbReference type="EMBL" id="LAZR01065456">
    <property type="protein sequence ID" value="KKK55506.1"/>
    <property type="molecule type" value="Genomic_DNA"/>
</dbReference>
<comment type="caution">
    <text evidence="2">The sequence shown here is derived from an EMBL/GenBank/DDBJ whole genome shotgun (WGS) entry which is preliminary data.</text>
</comment>
<evidence type="ECO:0000313" key="2">
    <source>
        <dbReference type="EMBL" id="KKK55506.1"/>
    </source>
</evidence>
<dbReference type="InterPro" id="IPR032427">
    <property type="entry name" value="P22_portal"/>
</dbReference>
<sequence length="155" mass="17179">MLGWIRGEGAAVQLITSAAHVSRRRVALVPPSRDVVLVASLLALGVIAWEHFFHSYLLGVHSDSVLGHVLHWLRDSSFAFLPALLAAGGGLWLARRLDRTRNLAGTKILELIQDHYTEQRFIRTMGDDGKPREMTINERTAAGAILNDIRTGKYT</sequence>
<dbReference type="AlphaFoldDB" id="A0A0F8Z5Z4"/>
<feature type="transmembrane region" description="Helical" evidence="1">
    <location>
        <begin position="77"/>
        <end position="94"/>
    </location>
</feature>
<gene>
    <name evidence="2" type="ORF">LCGC14_3073860</name>
</gene>
<feature type="transmembrane region" description="Helical" evidence="1">
    <location>
        <begin position="35"/>
        <end position="57"/>
    </location>
</feature>
<feature type="non-terminal residue" evidence="2">
    <location>
        <position position="155"/>
    </location>
</feature>
<reference evidence="2" key="1">
    <citation type="journal article" date="2015" name="Nature">
        <title>Complex archaea that bridge the gap between prokaryotes and eukaryotes.</title>
        <authorList>
            <person name="Spang A."/>
            <person name="Saw J.H."/>
            <person name="Jorgensen S.L."/>
            <person name="Zaremba-Niedzwiedzka K."/>
            <person name="Martijn J."/>
            <person name="Lind A.E."/>
            <person name="van Eijk R."/>
            <person name="Schleper C."/>
            <person name="Guy L."/>
            <person name="Ettema T.J."/>
        </authorList>
    </citation>
    <scope>NUCLEOTIDE SEQUENCE</scope>
</reference>
<dbReference type="Pfam" id="PF16510">
    <property type="entry name" value="P22_portal"/>
    <property type="match status" value="1"/>
</dbReference>
<proteinExistence type="predicted"/>
<keyword evidence="1" id="KW-0812">Transmembrane</keyword>
<evidence type="ECO:0000256" key="1">
    <source>
        <dbReference type="SAM" id="Phobius"/>
    </source>
</evidence>
<accession>A0A0F8Z5Z4</accession>